<evidence type="ECO:0000313" key="2">
    <source>
        <dbReference type="Proteomes" id="UP001054945"/>
    </source>
</evidence>
<keyword evidence="1" id="KW-0675">Receptor</keyword>
<dbReference type="EMBL" id="BPLR01005425">
    <property type="protein sequence ID" value="GIY02230.1"/>
    <property type="molecule type" value="Genomic_DNA"/>
</dbReference>
<protein>
    <submittedName>
        <fullName evidence="1">G-protein coupled receptor GRL101</fullName>
    </submittedName>
</protein>
<evidence type="ECO:0000313" key="1">
    <source>
        <dbReference type="EMBL" id="GIY02230.1"/>
    </source>
</evidence>
<keyword evidence="2" id="KW-1185">Reference proteome</keyword>
<reference evidence="1 2" key="1">
    <citation type="submission" date="2021-06" db="EMBL/GenBank/DDBJ databases">
        <title>Caerostris extrusa draft genome.</title>
        <authorList>
            <person name="Kono N."/>
            <person name="Arakawa K."/>
        </authorList>
    </citation>
    <scope>NUCLEOTIDE SEQUENCE [LARGE SCALE GENOMIC DNA]</scope>
</reference>
<sequence>MLLTFSDIEKSKRMMMREQLDSRPFKPPHGHVSLLHYLRTVPGLRPRHLLKIATAICKTLTELHGSSYALGGMDVNAIFVNEESNEGDEIHVYVPDFNAYRIASSPISGMPDDTAVDMEEFGLLLKKMLRVYHVVSRSNDPLQGTAC</sequence>
<organism evidence="1 2">
    <name type="scientific">Caerostris extrusa</name>
    <name type="common">Bark spider</name>
    <name type="synonym">Caerostris bankana</name>
    <dbReference type="NCBI Taxonomy" id="172846"/>
    <lineage>
        <taxon>Eukaryota</taxon>
        <taxon>Metazoa</taxon>
        <taxon>Ecdysozoa</taxon>
        <taxon>Arthropoda</taxon>
        <taxon>Chelicerata</taxon>
        <taxon>Arachnida</taxon>
        <taxon>Araneae</taxon>
        <taxon>Araneomorphae</taxon>
        <taxon>Entelegynae</taxon>
        <taxon>Araneoidea</taxon>
        <taxon>Araneidae</taxon>
        <taxon>Caerostris</taxon>
    </lineage>
</organism>
<dbReference type="InterPro" id="IPR011009">
    <property type="entry name" value="Kinase-like_dom_sf"/>
</dbReference>
<proteinExistence type="predicted"/>
<name>A0AAV4PZR2_CAEEX</name>
<dbReference type="Proteomes" id="UP001054945">
    <property type="component" value="Unassembled WGS sequence"/>
</dbReference>
<gene>
    <name evidence="1" type="primary">X975_13669</name>
    <name evidence="1" type="ORF">CEXT_328781</name>
</gene>
<dbReference type="SUPFAM" id="SSF56112">
    <property type="entry name" value="Protein kinase-like (PK-like)"/>
    <property type="match status" value="1"/>
</dbReference>
<accession>A0AAV4PZR2</accession>
<comment type="caution">
    <text evidence="1">The sequence shown here is derived from an EMBL/GenBank/DDBJ whole genome shotgun (WGS) entry which is preliminary data.</text>
</comment>
<dbReference type="AlphaFoldDB" id="A0AAV4PZR2"/>